<evidence type="ECO:0000256" key="5">
    <source>
        <dbReference type="ARBA" id="ARBA00022989"/>
    </source>
</evidence>
<dbReference type="KEGG" id="azz:DEW08_05545"/>
<dbReference type="EMBL" id="CP029352">
    <property type="protein sequence ID" value="AWK85697.1"/>
    <property type="molecule type" value="Genomic_DNA"/>
</dbReference>
<evidence type="ECO:0000256" key="1">
    <source>
        <dbReference type="ARBA" id="ARBA00004651"/>
    </source>
</evidence>
<keyword evidence="4" id="KW-0067">ATP-binding</keyword>
<dbReference type="GO" id="GO:0005524">
    <property type="term" value="F:ATP binding"/>
    <property type="evidence" value="ECO:0007669"/>
    <property type="project" value="UniProtKB-KW"/>
</dbReference>
<dbReference type="PROSITE" id="PS50893">
    <property type="entry name" value="ABC_TRANSPORTER_2"/>
    <property type="match status" value="1"/>
</dbReference>
<dbReference type="AlphaFoldDB" id="A0A2S2CN04"/>
<dbReference type="Proteomes" id="UP000245629">
    <property type="component" value="Chromosome 1"/>
</dbReference>
<evidence type="ECO:0000259" key="10">
    <source>
        <dbReference type="PROSITE" id="PS50929"/>
    </source>
</evidence>
<evidence type="ECO:0000256" key="2">
    <source>
        <dbReference type="ARBA" id="ARBA00022692"/>
    </source>
</evidence>
<evidence type="ECO:0000256" key="7">
    <source>
        <dbReference type="SAM" id="MobiDB-lite"/>
    </source>
</evidence>
<dbReference type="GO" id="GO:0016887">
    <property type="term" value="F:ATP hydrolysis activity"/>
    <property type="evidence" value="ECO:0007669"/>
    <property type="project" value="InterPro"/>
</dbReference>
<dbReference type="GO" id="GO:0030253">
    <property type="term" value="P:protein secretion by the type I secretion system"/>
    <property type="evidence" value="ECO:0007669"/>
    <property type="project" value="InterPro"/>
</dbReference>
<evidence type="ECO:0000259" key="9">
    <source>
        <dbReference type="PROSITE" id="PS50893"/>
    </source>
</evidence>
<dbReference type="GO" id="GO:0034040">
    <property type="term" value="F:ATPase-coupled lipid transmembrane transporter activity"/>
    <property type="evidence" value="ECO:0007669"/>
    <property type="project" value="TreeGrafter"/>
</dbReference>
<dbReference type="InterPro" id="IPR039421">
    <property type="entry name" value="Type_1_exporter"/>
</dbReference>
<evidence type="ECO:0000256" key="8">
    <source>
        <dbReference type="SAM" id="Phobius"/>
    </source>
</evidence>
<feature type="compositionally biased region" description="Low complexity" evidence="7">
    <location>
        <begin position="558"/>
        <end position="593"/>
    </location>
</feature>
<dbReference type="InterPro" id="IPR017871">
    <property type="entry name" value="ABC_transporter-like_CS"/>
</dbReference>
<proteinExistence type="predicted"/>
<feature type="transmembrane region" description="Helical" evidence="8">
    <location>
        <begin position="245"/>
        <end position="263"/>
    </location>
</feature>
<dbReference type="InterPro" id="IPR010128">
    <property type="entry name" value="ATPase_T1SS_PrtD-like"/>
</dbReference>
<dbReference type="Pfam" id="PF00005">
    <property type="entry name" value="ABC_tran"/>
    <property type="match status" value="1"/>
</dbReference>
<keyword evidence="5 8" id="KW-1133">Transmembrane helix</keyword>
<dbReference type="Pfam" id="PF00664">
    <property type="entry name" value="ABC_membrane"/>
    <property type="match status" value="1"/>
</dbReference>
<keyword evidence="3" id="KW-0547">Nucleotide-binding</keyword>
<organism evidence="11 12">
    <name type="scientific">Azospirillum thermophilum</name>
    <dbReference type="NCBI Taxonomy" id="2202148"/>
    <lineage>
        <taxon>Bacteria</taxon>
        <taxon>Pseudomonadati</taxon>
        <taxon>Pseudomonadota</taxon>
        <taxon>Alphaproteobacteria</taxon>
        <taxon>Rhodospirillales</taxon>
        <taxon>Azospirillaceae</taxon>
        <taxon>Azospirillum</taxon>
    </lineage>
</organism>
<reference evidence="12" key="1">
    <citation type="submission" date="2018-05" db="EMBL/GenBank/DDBJ databases">
        <title>Azospirillum thermophila sp. nov., a novel isolated from hot spring.</title>
        <authorList>
            <person name="Zhao Z."/>
        </authorList>
    </citation>
    <scope>NUCLEOTIDE SEQUENCE [LARGE SCALE GENOMIC DNA]</scope>
    <source>
        <strain evidence="12">CFH 70021</strain>
    </source>
</reference>
<evidence type="ECO:0000256" key="6">
    <source>
        <dbReference type="ARBA" id="ARBA00023136"/>
    </source>
</evidence>
<evidence type="ECO:0000256" key="3">
    <source>
        <dbReference type="ARBA" id="ARBA00022741"/>
    </source>
</evidence>
<dbReference type="Gene3D" id="1.20.1560.10">
    <property type="entry name" value="ABC transporter type 1, transmembrane domain"/>
    <property type="match status" value="1"/>
</dbReference>
<dbReference type="InterPro" id="IPR027417">
    <property type="entry name" value="P-loop_NTPase"/>
</dbReference>
<comment type="subcellular location">
    <subcellularLocation>
        <location evidence="1">Cell membrane</location>
        <topology evidence="1">Multi-pass membrane protein</topology>
    </subcellularLocation>
</comment>
<dbReference type="PROSITE" id="PS50929">
    <property type="entry name" value="ABC_TM1F"/>
    <property type="match status" value="1"/>
</dbReference>
<feature type="transmembrane region" description="Helical" evidence="8">
    <location>
        <begin position="132"/>
        <end position="151"/>
    </location>
</feature>
<feature type="transmembrane region" description="Helical" evidence="8">
    <location>
        <begin position="56"/>
        <end position="74"/>
    </location>
</feature>
<feature type="region of interest" description="Disordered" evidence="7">
    <location>
        <begin position="555"/>
        <end position="600"/>
    </location>
</feature>
<evidence type="ECO:0000313" key="12">
    <source>
        <dbReference type="Proteomes" id="UP000245629"/>
    </source>
</evidence>
<dbReference type="InterPro" id="IPR003593">
    <property type="entry name" value="AAA+_ATPase"/>
</dbReference>
<dbReference type="GO" id="GO:0030256">
    <property type="term" value="C:type I protein secretion system complex"/>
    <property type="evidence" value="ECO:0007669"/>
    <property type="project" value="InterPro"/>
</dbReference>
<dbReference type="RefSeq" id="WP_109325113.1">
    <property type="nucleotide sequence ID" value="NZ_CP029352.1"/>
</dbReference>
<dbReference type="SUPFAM" id="SSF90123">
    <property type="entry name" value="ABC transporter transmembrane region"/>
    <property type="match status" value="1"/>
</dbReference>
<keyword evidence="6 8" id="KW-0472">Membrane</keyword>
<feature type="transmembrane region" description="Helical" evidence="8">
    <location>
        <begin position="157"/>
        <end position="181"/>
    </location>
</feature>
<dbReference type="NCBIfam" id="TIGR01842">
    <property type="entry name" value="type_I_sec_PrtD"/>
    <property type="match status" value="1"/>
</dbReference>
<dbReference type="SMART" id="SM00382">
    <property type="entry name" value="AAA"/>
    <property type="match status" value="1"/>
</dbReference>
<keyword evidence="2 8" id="KW-0812">Transmembrane</keyword>
<evidence type="ECO:0000256" key="4">
    <source>
        <dbReference type="ARBA" id="ARBA00022840"/>
    </source>
</evidence>
<dbReference type="SUPFAM" id="SSF52540">
    <property type="entry name" value="P-loop containing nucleoside triphosphate hydrolases"/>
    <property type="match status" value="1"/>
</dbReference>
<dbReference type="InterPro" id="IPR036640">
    <property type="entry name" value="ABC1_TM_sf"/>
</dbReference>
<sequence>MTSRGGTAGNHLPRAFVPAILFSGVVSLFIALLQLAPSIYMMQVYDRVLGSRNLDTLVALSLLGGGALIIYGLIEVARGQIYTAIGHHFARSITRDALEASIRGRLDNPNSQPSQVLRDIGEIRAFLGSPSVGAPFDAFAAPIFFLVLYILHPAFGLVALIGGGCVIAATLIGQAVSAPAMTEANRRMIRQAAEIGAAARAAEAIEGMGMAPNIMNRTERMQQQYLALLHRATVRSKTFSTLARVLRMMVQLAIVGIGAVLVIDRLVSPGAMIVASLILARAVGPFEQLSEGWRSWVQAWAAYKRLSAVLASAPPRRTGRVPQPSGALTVERLAYVPPGGERATLRNVSFSLQPGEVLGVVGPSAAGKSTLARLLVGVLEPTSGGVYLDGHNVWTWERGDFGRHVGYVPQSVALLEGTIAANIARMGAVDEAAVIAAARSAGIHEMIGRLPMGYETPVGEAGALLSGGQRQRLALARALYGNPRLLVLDEPNANLDTEGENALADAIAKAKAAGTTVVVVSHRPMLLAGADRVMVLRDGMIDQIGSRSDVLRRLTGNPAARPGPAAAPAPAARPLEQPSAASGTPPGASPGPALNAAAGD</sequence>
<dbReference type="Gene3D" id="3.40.50.300">
    <property type="entry name" value="P-loop containing nucleotide triphosphate hydrolases"/>
    <property type="match status" value="1"/>
</dbReference>
<dbReference type="PANTHER" id="PTHR24221:SF248">
    <property type="entry name" value="ABC TRANSPORTER TRANSMEMBRANE REGION"/>
    <property type="match status" value="1"/>
</dbReference>
<dbReference type="GO" id="GO:0140359">
    <property type="term" value="F:ABC-type transporter activity"/>
    <property type="evidence" value="ECO:0007669"/>
    <property type="project" value="InterPro"/>
</dbReference>
<feature type="transmembrane region" description="Helical" evidence="8">
    <location>
        <begin position="12"/>
        <end position="36"/>
    </location>
</feature>
<dbReference type="PANTHER" id="PTHR24221">
    <property type="entry name" value="ATP-BINDING CASSETTE SUB-FAMILY B"/>
    <property type="match status" value="1"/>
</dbReference>
<protein>
    <submittedName>
        <fullName evidence="11">Type I secretion system permease/ATPase</fullName>
    </submittedName>
</protein>
<accession>A0A2S2CN04</accession>
<name>A0A2S2CN04_9PROT</name>
<feature type="domain" description="ABC transmembrane type-1" evidence="10">
    <location>
        <begin position="21"/>
        <end position="298"/>
    </location>
</feature>
<gene>
    <name evidence="11" type="ORF">DEW08_05545</name>
</gene>
<dbReference type="OrthoDB" id="5288404at2"/>
<dbReference type="GO" id="GO:0005886">
    <property type="term" value="C:plasma membrane"/>
    <property type="evidence" value="ECO:0007669"/>
    <property type="project" value="UniProtKB-SubCell"/>
</dbReference>
<evidence type="ECO:0000313" key="11">
    <source>
        <dbReference type="EMBL" id="AWK85697.1"/>
    </source>
</evidence>
<keyword evidence="12" id="KW-1185">Reference proteome</keyword>
<feature type="domain" description="ABC transporter" evidence="9">
    <location>
        <begin position="328"/>
        <end position="563"/>
    </location>
</feature>
<dbReference type="InterPro" id="IPR011527">
    <property type="entry name" value="ABC1_TM_dom"/>
</dbReference>
<dbReference type="PROSITE" id="PS00211">
    <property type="entry name" value="ABC_TRANSPORTER_1"/>
    <property type="match status" value="1"/>
</dbReference>
<dbReference type="InterPro" id="IPR003439">
    <property type="entry name" value="ABC_transporter-like_ATP-bd"/>
</dbReference>